<organism evidence="8">
    <name type="scientific">Vitiosangium cumulatum</name>
    <dbReference type="NCBI Taxonomy" id="1867796"/>
    <lineage>
        <taxon>Bacteria</taxon>
        <taxon>Pseudomonadati</taxon>
        <taxon>Myxococcota</taxon>
        <taxon>Myxococcia</taxon>
        <taxon>Myxococcales</taxon>
        <taxon>Cystobacterineae</taxon>
        <taxon>Archangiaceae</taxon>
        <taxon>Vitiosangium</taxon>
    </lineage>
</organism>
<feature type="region of interest" description="Disordered" evidence="6">
    <location>
        <begin position="583"/>
        <end position="619"/>
    </location>
</feature>
<evidence type="ECO:0000259" key="7">
    <source>
        <dbReference type="PROSITE" id="PS51918"/>
    </source>
</evidence>
<accession>A0A7D4XVE1</accession>
<dbReference type="GO" id="GO:0003824">
    <property type="term" value="F:catalytic activity"/>
    <property type="evidence" value="ECO:0007669"/>
    <property type="project" value="InterPro"/>
</dbReference>
<dbReference type="SUPFAM" id="SSF102114">
    <property type="entry name" value="Radical SAM enzymes"/>
    <property type="match status" value="1"/>
</dbReference>
<keyword evidence="3" id="KW-0479">Metal-binding</keyword>
<dbReference type="InterPro" id="IPR023404">
    <property type="entry name" value="rSAM_horseshoe"/>
</dbReference>
<dbReference type="GO" id="GO:0046872">
    <property type="term" value="F:metal ion binding"/>
    <property type="evidence" value="ECO:0007669"/>
    <property type="project" value="UniProtKB-KW"/>
</dbReference>
<evidence type="ECO:0000256" key="1">
    <source>
        <dbReference type="ARBA" id="ARBA00001966"/>
    </source>
</evidence>
<dbReference type="SFLD" id="SFLDS00029">
    <property type="entry name" value="Radical_SAM"/>
    <property type="match status" value="1"/>
</dbReference>
<feature type="domain" description="Radical SAM core" evidence="7">
    <location>
        <begin position="222"/>
        <end position="444"/>
    </location>
</feature>
<keyword evidence="4" id="KW-0408">Iron</keyword>
<dbReference type="AlphaFoldDB" id="A0A7D4XVE1"/>
<dbReference type="InterPro" id="IPR058240">
    <property type="entry name" value="rSAM_sf"/>
</dbReference>
<dbReference type="SFLD" id="SFLDG01123">
    <property type="entry name" value="methyltransferase_(Class_B)"/>
    <property type="match status" value="1"/>
</dbReference>
<dbReference type="SMART" id="SM00729">
    <property type="entry name" value="Elp3"/>
    <property type="match status" value="1"/>
</dbReference>
<dbReference type="InterPro" id="IPR006638">
    <property type="entry name" value="Elp3/MiaA/NifB-like_rSAM"/>
</dbReference>
<dbReference type="InterPro" id="IPR051198">
    <property type="entry name" value="BchE-like"/>
</dbReference>
<name>A0A7D4XVE1_9BACT</name>
<dbReference type="InterPro" id="IPR025274">
    <property type="entry name" value="DUF4070"/>
</dbReference>
<dbReference type="PROSITE" id="PS51918">
    <property type="entry name" value="RADICAL_SAM"/>
    <property type="match status" value="1"/>
</dbReference>
<evidence type="ECO:0000256" key="5">
    <source>
        <dbReference type="ARBA" id="ARBA00023014"/>
    </source>
</evidence>
<dbReference type="InterPro" id="IPR007197">
    <property type="entry name" value="rSAM"/>
</dbReference>
<proteinExistence type="predicted"/>
<dbReference type="SFLD" id="SFLDG01082">
    <property type="entry name" value="B12-binding_domain_containing"/>
    <property type="match status" value="1"/>
</dbReference>
<dbReference type="PANTHER" id="PTHR43409">
    <property type="entry name" value="ANAEROBIC MAGNESIUM-PROTOPORPHYRIN IX MONOMETHYL ESTER CYCLASE-RELATED"/>
    <property type="match status" value="1"/>
</dbReference>
<keyword evidence="5" id="KW-0411">Iron-sulfur</keyword>
<feature type="region of interest" description="Disordered" evidence="6">
    <location>
        <begin position="1"/>
        <end position="23"/>
    </location>
</feature>
<dbReference type="PANTHER" id="PTHR43409:SF9">
    <property type="entry name" value="BLR2995 PROTEIN"/>
    <property type="match status" value="1"/>
</dbReference>
<evidence type="ECO:0000256" key="2">
    <source>
        <dbReference type="ARBA" id="ARBA00022691"/>
    </source>
</evidence>
<dbReference type="Gene3D" id="3.80.30.20">
    <property type="entry name" value="tm_1862 like domain"/>
    <property type="match status" value="1"/>
</dbReference>
<feature type="compositionally biased region" description="Polar residues" evidence="6">
    <location>
        <begin position="610"/>
        <end position="619"/>
    </location>
</feature>
<comment type="cofactor">
    <cofactor evidence="1">
        <name>[4Fe-4S] cluster</name>
        <dbReference type="ChEBI" id="CHEBI:49883"/>
    </cofactor>
</comment>
<evidence type="ECO:0000313" key="8">
    <source>
        <dbReference type="EMBL" id="QKW93910.1"/>
    </source>
</evidence>
<evidence type="ECO:0000256" key="6">
    <source>
        <dbReference type="SAM" id="MobiDB-lite"/>
    </source>
</evidence>
<dbReference type="EMBL" id="MT520819">
    <property type="protein sequence ID" value="QKW93910.1"/>
    <property type="molecule type" value="Genomic_DNA"/>
</dbReference>
<evidence type="ECO:0000256" key="4">
    <source>
        <dbReference type="ARBA" id="ARBA00023004"/>
    </source>
</evidence>
<dbReference type="GO" id="GO:0005829">
    <property type="term" value="C:cytosol"/>
    <property type="evidence" value="ECO:0007669"/>
    <property type="project" value="TreeGrafter"/>
</dbReference>
<evidence type="ECO:0000256" key="3">
    <source>
        <dbReference type="ARBA" id="ARBA00022723"/>
    </source>
</evidence>
<protein>
    <submittedName>
        <fullName evidence="8">Elp3 domain-containing protein</fullName>
    </submittedName>
</protein>
<keyword evidence="2" id="KW-0949">S-adenosyl-L-methionine</keyword>
<dbReference type="InterPro" id="IPR034466">
    <property type="entry name" value="Methyltransferase_Class_B"/>
</dbReference>
<reference evidence="8" key="1">
    <citation type="journal article" date="2020" name="Molecules">
        <title>2-Hydroxysorangiadenosine: Structure and Biosynthesis of a Myxobacterial Sesquiterpene-Nucleoside.</title>
        <authorList>
            <person name="Okoth D.A."/>
            <person name="Hug J.J."/>
            <person name="Garcia R."/>
            <person name="Sproer C."/>
            <person name="Overmann J."/>
            <person name="Muller R."/>
        </authorList>
    </citation>
    <scope>NUCLEOTIDE SEQUENCE</scope>
    <source>
        <strain evidence="8">MCy10943</strain>
    </source>
</reference>
<dbReference type="Pfam" id="PF04055">
    <property type="entry name" value="Radical_SAM"/>
    <property type="match status" value="1"/>
</dbReference>
<dbReference type="Pfam" id="PF13282">
    <property type="entry name" value="DUF4070"/>
    <property type="match status" value="1"/>
</dbReference>
<dbReference type="GO" id="GO:0051539">
    <property type="term" value="F:4 iron, 4 sulfur cluster binding"/>
    <property type="evidence" value="ECO:0007669"/>
    <property type="project" value="UniProtKB-KW"/>
</dbReference>
<sequence length="619" mass="70026">MRISRRTGKAMSQRPGPRSTPIIKLPVLNPRCPPGERPLWLQSPPVSSHKRCLWISAEASFRGVPSTRPPTPPRWKTSLRQFKSLSMPLGLMTAINYFPESWEHRLIDERIGTPVCEQDLAWANIVFLSGMYIEARRANEIATHARRWGAISVIGGPGVILNPDLAASFDIVHIGDLGDRTYELVQWLDTNDHPPPWQIRFQTDDTIPMDLQPLPALEKIDARHYTSAMVQFQKGCPFLCEFCDIIEIFGRVPQSKSPERYLRELDLLYDTGWRGRVTCVADNFHANPKTAREMLRAIAGWQQRHGYPFQFDTAATLDVADREELLCLYRDAGFRVLGIGIESSEVDTLVQIHKKQNTRHPVAESIRKINAHGIEVAGSLILGFDTDTRASGAAQVAFVESANIVLIGITMLTALKGTQLYRRMEREGRLRPEWPYMHYKLGQDVVQQMFNETVEGLYEPRSMLRRLTYQVEHVRPKRRVASRTGLASAWQSLGAAVSRRLGRPARMTLDSRGRPAPVRPPALRFPEHLMGGLLAMWKLGVVWKDRAHYWKYIRACARQRDLQSALLSPMAVARLIDAVRANRNEASEPRHRVTRAAENTPGEGSLPASLEQSSLARTP</sequence>